<evidence type="ECO:0000256" key="3">
    <source>
        <dbReference type="ARBA" id="ARBA00022723"/>
    </source>
</evidence>
<dbReference type="InterPro" id="IPR001128">
    <property type="entry name" value="Cyt_P450"/>
</dbReference>
<dbReference type="EMBL" id="BMOU01000002">
    <property type="protein sequence ID" value="GGN92750.1"/>
    <property type="molecule type" value="Genomic_DNA"/>
</dbReference>
<dbReference type="InterPro" id="IPR050196">
    <property type="entry name" value="Cytochrome_P450_Monoox"/>
</dbReference>
<dbReference type="PRINTS" id="PR00385">
    <property type="entry name" value="P450"/>
</dbReference>
<dbReference type="InterPro" id="IPR002401">
    <property type="entry name" value="Cyt_P450_E_grp-I"/>
</dbReference>
<dbReference type="PANTHER" id="PTHR24291:SF50">
    <property type="entry name" value="BIFUNCTIONAL ALBAFLAVENONE MONOOXYGENASE_TERPENE SYNTHASE"/>
    <property type="match status" value="1"/>
</dbReference>
<evidence type="ECO:0000256" key="2">
    <source>
        <dbReference type="ARBA" id="ARBA00022617"/>
    </source>
</evidence>
<comment type="similarity">
    <text evidence="1 7">Belongs to the cytochrome P450 family.</text>
</comment>
<gene>
    <name evidence="9" type="ORF">GCM10009030_17300</name>
</gene>
<sequence length="459" mass="52142">MPSQQAETEYQEPVTPGQRPPRIGRVPLVENTLSMIRDPLGFYAEADSVDADVVRFNVAGTTGYFVTHPTLVEQVLVTDEADFEKGRLLRDTLGEFIGEGLFLLEGEEWQQQRTALQPAFYRERIATYGETMTDFALATADDWADGERVDLLPAMRSYTLRVLGKTLLDVDIERTAESLEPLLSALRHRVDPGNLSAYLPLWVPTPNNRRVRRTRAAFEATLDDIIAERQTEAAAEREARDDVLSLLLSLDEETMDRERLGHQLLTFLVAGHDTTALTLTYAWFLLATHPDAQRELHEELAATLDGADPTPADLFELPFLDRVLTETLRLYPPAFTTFRQPTRPVTLGGYDIEQDAQLTIPQWLVHRDERWYDAPDAFRPERWTDEFEAQLPDYAYYPFGGGPRHCIGMRFARMEAKLALAAIAQRFRFEAVTEPPLELGMRITLSPTDPVAVRVHERE</sequence>
<organism evidence="9 10">
    <name type="scientific">Haloarcula pellucida</name>
    <dbReference type="NCBI Taxonomy" id="1427151"/>
    <lineage>
        <taxon>Archaea</taxon>
        <taxon>Methanobacteriati</taxon>
        <taxon>Methanobacteriota</taxon>
        <taxon>Stenosarchaea group</taxon>
        <taxon>Halobacteria</taxon>
        <taxon>Halobacteriales</taxon>
        <taxon>Haloarculaceae</taxon>
        <taxon>Haloarcula</taxon>
    </lineage>
</organism>
<dbReference type="GO" id="GO:0016705">
    <property type="term" value="F:oxidoreductase activity, acting on paired donors, with incorporation or reduction of molecular oxygen"/>
    <property type="evidence" value="ECO:0007669"/>
    <property type="project" value="InterPro"/>
</dbReference>
<dbReference type="Gene3D" id="1.10.630.10">
    <property type="entry name" value="Cytochrome P450"/>
    <property type="match status" value="1"/>
</dbReference>
<evidence type="ECO:0000256" key="6">
    <source>
        <dbReference type="ARBA" id="ARBA00023033"/>
    </source>
</evidence>
<dbReference type="InterPro" id="IPR017972">
    <property type="entry name" value="Cyt_P450_CS"/>
</dbReference>
<dbReference type="Pfam" id="PF00067">
    <property type="entry name" value="p450"/>
    <property type="match status" value="1"/>
</dbReference>
<evidence type="ECO:0000313" key="10">
    <source>
        <dbReference type="Proteomes" id="UP000605784"/>
    </source>
</evidence>
<keyword evidence="4 7" id="KW-0560">Oxidoreductase</keyword>
<proteinExistence type="inferred from homology"/>
<dbReference type="GO" id="GO:0004497">
    <property type="term" value="F:monooxygenase activity"/>
    <property type="evidence" value="ECO:0007669"/>
    <property type="project" value="UniProtKB-KW"/>
</dbReference>
<accession>A0A830GL61</accession>
<evidence type="ECO:0000256" key="7">
    <source>
        <dbReference type="RuleBase" id="RU000461"/>
    </source>
</evidence>
<keyword evidence="10" id="KW-1185">Reference proteome</keyword>
<dbReference type="AlphaFoldDB" id="A0A830GL61"/>
<reference evidence="9" key="1">
    <citation type="journal article" date="2014" name="Int. J. Syst. Evol. Microbiol.">
        <title>Complete genome sequence of Corynebacterium casei LMG S-19264T (=DSM 44701T), isolated from a smear-ripened cheese.</title>
        <authorList>
            <consortium name="US DOE Joint Genome Institute (JGI-PGF)"/>
            <person name="Walter F."/>
            <person name="Albersmeier A."/>
            <person name="Kalinowski J."/>
            <person name="Ruckert C."/>
        </authorList>
    </citation>
    <scope>NUCLEOTIDE SEQUENCE</scope>
    <source>
        <strain evidence="9">JCM 17820</strain>
    </source>
</reference>
<feature type="region of interest" description="Disordered" evidence="8">
    <location>
        <begin position="1"/>
        <end position="24"/>
    </location>
</feature>
<dbReference type="Proteomes" id="UP000605784">
    <property type="component" value="Unassembled WGS sequence"/>
</dbReference>
<evidence type="ECO:0000256" key="8">
    <source>
        <dbReference type="SAM" id="MobiDB-lite"/>
    </source>
</evidence>
<dbReference type="InterPro" id="IPR036396">
    <property type="entry name" value="Cyt_P450_sf"/>
</dbReference>
<dbReference type="PRINTS" id="PR00463">
    <property type="entry name" value="EP450I"/>
</dbReference>
<evidence type="ECO:0000256" key="1">
    <source>
        <dbReference type="ARBA" id="ARBA00010617"/>
    </source>
</evidence>
<evidence type="ECO:0000256" key="4">
    <source>
        <dbReference type="ARBA" id="ARBA00023002"/>
    </source>
</evidence>
<reference evidence="9" key="2">
    <citation type="submission" date="2020-09" db="EMBL/GenBank/DDBJ databases">
        <authorList>
            <person name="Sun Q."/>
            <person name="Ohkuma M."/>
        </authorList>
    </citation>
    <scope>NUCLEOTIDE SEQUENCE</scope>
    <source>
        <strain evidence="9">JCM 17820</strain>
    </source>
</reference>
<dbReference type="PROSITE" id="PS00086">
    <property type="entry name" value="CYTOCHROME_P450"/>
    <property type="match status" value="1"/>
</dbReference>
<evidence type="ECO:0000256" key="5">
    <source>
        <dbReference type="ARBA" id="ARBA00023004"/>
    </source>
</evidence>
<dbReference type="SUPFAM" id="SSF48264">
    <property type="entry name" value="Cytochrome P450"/>
    <property type="match status" value="1"/>
</dbReference>
<dbReference type="GO" id="GO:0005506">
    <property type="term" value="F:iron ion binding"/>
    <property type="evidence" value="ECO:0007669"/>
    <property type="project" value="InterPro"/>
</dbReference>
<keyword evidence="5 7" id="KW-0408">Iron</keyword>
<name>A0A830GL61_9EURY</name>
<protein>
    <submittedName>
        <fullName evidence="9">Cytochrome P450</fullName>
    </submittedName>
</protein>
<keyword evidence="6 7" id="KW-0503">Monooxygenase</keyword>
<dbReference type="RefSeq" id="WP_188996475.1">
    <property type="nucleotide sequence ID" value="NZ_BMOU01000002.1"/>
</dbReference>
<dbReference type="GO" id="GO:0020037">
    <property type="term" value="F:heme binding"/>
    <property type="evidence" value="ECO:0007669"/>
    <property type="project" value="InterPro"/>
</dbReference>
<keyword evidence="2 7" id="KW-0349">Heme</keyword>
<comment type="caution">
    <text evidence="9">The sequence shown here is derived from an EMBL/GenBank/DDBJ whole genome shotgun (WGS) entry which is preliminary data.</text>
</comment>
<dbReference type="PANTHER" id="PTHR24291">
    <property type="entry name" value="CYTOCHROME P450 FAMILY 4"/>
    <property type="match status" value="1"/>
</dbReference>
<keyword evidence="3 7" id="KW-0479">Metal-binding</keyword>
<evidence type="ECO:0000313" key="9">
    <source>
        <dbReference type="EMBL" id="GGN92750.1"/>
    </source>
</evidence>